<gene>
    <name evidence="2" type="ORF">GXP67_22700</name>
</gene>
<proteinExistence type="predicted"/>
<dbReference type="RefSeq" id="WP_162445233.1">
    <property type="nucleotide sequence ID" value="NZ_CP048222.1"/>
</dbReference>
<dbReference type="AlphaFoldDB" id="A0A6C0GN23"/>
<sequence>MNTFGKYYLVLVLFLYSLQVCAQVENNLTAAPKKSSRSEKRVKPRIKTPEVSIPLRIVVTDIRNIGYGNRCVGEATQKVGFVYVPMPIQEVERKSRFYYFLHNQSAKLKLTLKNGPFWHKKLKKSIKRCLQSTGDFTG</sequence>
<protein>
    <submittedName>
        <fullName evidence="2">Uncharacterized protein</fullName>
    </submittedName>
</protein>
<evidence type="ECO:0000313" key="2">
    <source>
        <dbReference type="EMBL" id="QHT69244.1"/>
    </source>
</evidence>
<dbReference type="Proteomes" id="UP000480178">
    <property type="component" value="Chromosome"/>
</dbReference>
<reference evidence="2 3" key="1">
    <citation type="submission" date="2020-01" db="EMBL/GenBank/DDBJ databases">
        <authorList>
            <person name="Kim M.K."/>
        </authorList>
    </citation>
    <scope>NUCLEOTIDE SEQUENCE [LARGE SCALE GENOMIC DNA]</scope>
    <source>
        <strain evidence="2 3">172606-1</strain>
    </source>
</reference>
<dbReference type="KEGG" id="rhoz:GXP67_22700"/>
<feature type="chain" id="PRO_5025376892" evidence="1">
    <location>
        <begin position="23"/>
        <end position="138"/>
    </location>
</feature>
<dbReference type="EMBL" id="CP048222">
    <property type="protein sequence ID" value="QHT69244.1"/>
    <property type="molecule type" value="Genomic_DNA"/>
</dbReference>
<keyword evidence="3" id="KW-1185">Reference proteome</keyword>
<keyword evidence="1" id="KW-0732">Signal</keyword>
<accession>A0A6C0GN23</accession>
<name>A0A6C0GN23_9BACT</name>
<organism evidence="2 3">
    <name type="scientific">Rhodocytophaga rosea</name>
    <dbReference type="NCBI Taxonomy" id="2704465"/>
    <lineage>
        <taxon>Bacteria</taxon>
        <taxon>Pseudomonadati</taxon>
        <taxon>Bacteroidota</taxon>
        <taxon>Cytophagia</taxon>
        <taxon>Cytophagales</taxon>
        <taxon>Rhodocytophagaceae</taxon>
        <taxon>Rhodocytophaga</taxon>
    </lineage>
</organism>
<evidence type="ECO:0000313" key="3">
    <source>
        <dbReference type="Proteomes" id="UP000480178"/>
    </source>
</evidence>
<feature type="signal peptide" evidence="1">
    <location>
        <begin position="1"/>
        <end position="22"/>
    </location>
</feature>
<evidence type="ECO:0000256" key="1">
    <source>
        <dbReference type="SAM" id="SignalP"/>
    </source>
</evidence>